<dbReference type="EMBL" id="HBEW01008931">
    <property type="protein sequence ID" value="CAD8589529.1"/>
    <property type="molecule type" value="Transcribed_RNA"/>
</dbReference>
<protein>
    <submittedName>
        <fullName evidence="1">Uncharacterized protein</fullName>
    </submittedName>
</protein>
<dbReference type="AlphaFoldDB" id="A0A6U0FMQ6"/>
<evidence type="ECO:0000313" key="2">
    <source>
        <dbReference type="EMBL" id="CAD8589531.1"/>
    </source>
</evidence>
<evidence type="ECO:0000313" key="1">
    <source>
        <dbReference type="EMBL" id="CAD8589529.1"/>
    </source>
</evidence>
<organism evidence="1">
    <name type="scientific">Ostreococcus mediterraneus</name>
    <dbReference type="NCBI Taxonomy" id="1486918"/>
    <lineage>
        <taxon>Eukaryota</taxon>
        <taxon>Viridiplantae</taxon>
        <taxon>Chlorophyta</taxon>
        <taxon>Mamiellophyceae</taxon>
        <taxon>Mamiellales</taxon>
        <taxon>Bathycoccaceae</taxon>
        <taxon>Ostreococcus</taxon>
    </lineage>
</organism>
<gene>
    <name evidence="1" type="ORF">OMED0929_LOCUS7527</name>
    <name evidence="2" type="ORF">OMED0929_LOCUS7528</name>
</gene>
<dbReference type="EMBL" id="HBEW01008932">
    <property type="protein sequence ID" value="CAD8589531.1"/>
    <property type="molecule type" value="Transcribed_RNA"/>
</dbReference>
<proteinExistence type="predicted"/>
<accession>A0A6U0FMQ6</accession>
<sequence length="119" mass="12041">MFSITASSIKVTAKVNTTAAKKSSPFANKAAVAGAAAAILLAGPAHADRLGLTLQNGTGLAPGKYEQPFYDPRPVVLVEKDACADITVEGARIAPNVQRGPAGCKTITGAPCVDFSSGK</sequence>
<reference evidence="1" key="1">
    <citation type="submission" date="2021-01" db="EMBL/GenBank/DDBJ databases">
        <authorList>
            <person name="Corre E."/>
            <person name="Pelletier E."/>
            <person name="Niang G."/>
            <person name="Scheremetjew M."/>
            <person name="Finn R."/>
            <person name="Kale V."/>
            <person name="Holt S."/>
            <person name="Cochrane G."/>
            <person name="Meng A."/>
            <person name="Brown T."/>
            <person name="Cohen L."/>
        </authorList>
    </citation>
    <scope>NUCLEOTIDE SEQUENCE</scope>
    <source>
        <strain evidence="1">Clade-D-RCC2572</strain>
    </source>
</reference>
<name>A0A6U0FMQ6_9CHLO</name>